<sequence length="342" mass="37061">MMANGHVEIHDVLSNGAGPGGASDPESPSEAGSMEGSVEFRLLMAYATRRRPVGEPEPPSKSGGETTGNGDANGSAQTEEKTTVNKKKKKKKGWKRLPSVLRCVKPQTEEADEQRRRHPAPVATNHLVHDRSLTPEAPEGRQRSLEAPEAPAADEEQDVDRLGAVASRLTALADEIPFVPPDIESDAPEGSHSREVEVMIGLLLREAGDRLNEKELRDKNIAAELFWNYGFFRSLLNAVLSRMGLRSADPDAPGPQASPKTQIAVACEITTRLSVIDTLPTSRLLDHGARYLQDFYSPWAQQQGGYVRENLSPSHPVSRRISQIHLNSLILPAGGGVQGGRG</sequence>
<feature type="region of interest" description="Disordered" evidence="2">
    <location>
        <begin position="11"/>
        <end position="158"/>
    </location>
</feature>
<reference evidence="3" key="3">
    <citation type="submission" date="2025-09" db="UniProtKB">
        <authorList>
            <consortium name="Ensembl"/>
        </authorList>
    </citation>
    <scope>IDENTIFICATION</scope>
</reference>
<gene>
    <name evidence="3" type="primary">bcl2l14</name>
</gene>
<feature type="compositionally biased region" description="Polar residues" evidence="2">
    <location>
        <begin position="68"/>
        <end position="77"/>
    </location>
</feature>
<dbReference type="Proteomes" id="UP000472267">
    <property type="component" value="Chromosome 17"/>
</dbReference>
<feature type="compositionally biased region" description="Basic residues" evidence="2">
    <location>
        <begin position="84"/>
        <end position="95"/>
    </location>
</feature>
<feature type="compositionally biased region" description="Basic and acidic residues" evidence="2">
    <location>
        <begin position="127"/>
        <end position="146"/>
    </location>
</feature>
<evidence type="ECO:0000313" key="3">
    <source>
        <dbReference type="Ensembl" id="ENSSFAP00005044049.1"/>
    </source>
</evidence>
<keyword evidence="1" id="KW-0053">Apoptosis</keyword>
<dbReference type="PANTHER" id="PTHR14965">
    <property type="entry name" value="SI:CH73-248E21.1"/>
    <property type="match status" value="1"/>
</dbReference>
<dbReference type="OMA" id="QIALTCE"/>
<name>A0A672ISM8_SALFA</name>
<evidence type="ECO:0000256" key="2">
    <source>
        <dbReference type="SAM" id="MobiDB-lite"/>
    </source>
</evidence>
<organism evidence="3 4">
    <name type="scientific">Salarias fasciatus</name>
    <name type="common">Jewelled blenny</name>
    <name type="synonym">Blennius fasciatus</name>
    <dbReference type="NCBI Taxonomy" id="181472"/>
    <lineage>
        <taxon>Eukaryota</taxon>
        <taxon>Metazoa</taxon>
        <taxon>Chordata</taxon>
        <taxon>Craniata</taxon>
        <taxon>Vertebrata</taxon>
        <taxon>Euteleostomi</taxon>
        <taxon>Actinopterygii</taxon>
        <taxon>Neopterygii</taxon>
        <taxon>Teleostei</taxon>
        <taxon>Neoteleostei</taxon>
        <taxon>Acanthomorphata</taxon>
        <taxon>Ovalentaria</taxon>
        <taxon>Blenniimorphae</taxon>
        <taxon>Blenniiformes</taxon>
        <taxon>Blennioidei</taxon>
        <taxon>Blenniidae</taxon>
        <taxon>Salariinae</taxon>
        <taxon>Salarias</taxon>
    </lineage>
</organism>
<reference evidence="3" key="1">
    <citation type="submission" date="2019-06" db="EMBL/GenBank/DDBJ databases">
        <authorList>
            <consortium name="Wellcome Sanger Institute Data Sharing"/>
        </authorList>
    </citation>
    <scope>NUCLEOTIDE SEQUENCE [LARGE SCALE GENOMIC DNA]</scope>
</reference>
<dbReference type="PANTHER" id="PTHR14965:SF1">
    <property type="entry name" value="APOPTOSIS FACILITATOR BCL-2-LIKE PROTEIN 14"/>
    <property type="match status" value="1"/>
</dbReference>
<protein>
    <recommendedName>
        <fullName evidence="5">Apoptosis facilitator Bcl-2-like protein 14</fullName>
    </recommendedName>
</protein>
<keyword evidence="4" id="KW-1185">Reference proteome</keyword>
<accession>A0A672ISM8</accession>
<dbReference type="AlphaFoldDB" id="A0A672ISM8"/>
<reference evidence="3" key="2">
    <citation type="submission" date="2025-08" db="UniProtKB">
        <authorList>
            <consortium name="Ensembl"/>
        </authorList>
    </citation>
    <scope>IDENTIFICATION</scope>
</reference>
<evidence type="ECO:0008006" key="5">
    <source>
        <dbReference type="Google" id="ProtNLM"/>
    </source>
</evidence>
<evidence type="ECO:0000256" key="1">
    <source>
        <dbReference type="ARBA" id="ARBA00022703"/>
    </source>
</evidence>
<dbReference type="Ensembl" id="ENSSFAT00005045606.1">
    <property type="protein sequence ID" value="ENSSFAP00005044049.1"/>
    <property type="gene ID" value="ENSSFAG00005021697.1"/>
</dbReference>
<dbReference type="InParanoid" id="A0A672ISM8"/>
<evidence type="ECO:0000313" key="4">
    <source>
        <dbReference type="Proteomes" id="UP000472267"/>
    </source>
</evidence>
<dbReference type="GO" id="GO:2001236">
    <property type="term" value="P:regulation of extrinsic apoptotic signaling pathway"/>
    <property type="evidence" value="ECO:0007669"/>
    <property type="project" value="TreeGrafter"/>
</dbReference>
<dbReference type="GO" id="GO:0006915">
    <property type="term" value="P:apoptotic process"/>
    <property type="evidence" value="ECO:0007669"/>
    <property type="project" value="UniProtKB-KW"/>
</dbReference>
<proteinExistence type="predicted"/>